<keyword evidence="7 8" id="KW-0472">Membrane</keyword>
<evidence type="ECO:0000313" key="9">
    <source>
        <dbReference type="EMBL" id="GEO16495.1"/>
    </source>
</evidence>
<proteinExistence type="predicted"/>
<feature type="transmembrane region" description="Helical" evidence="8">
    <location>
        <begin position="270"/>
        <end position="288"/>
    </location>
</feature>
<evidence type="ECO:0000256" key="8">
    <source>
        <dbReference type="SAM" id="Phobius"/>
    </source>
</evidence>
<name>A0A512BX21_9HYPH</name>
<reference evidence="9 10" key="1">
    <citation type="submission" date="2019-07" db="EMBL/GenBank/DDBJ databases">
        <title>Whole genome shotgun sequence of Microvirga aerophila NBRC 106136.</title>
        <authorList>
            <person name="Hosoyama A."/>
            <person name="Uohara A."/>
            <person name="Ohji S."/>
            <person name="Ichikawa N."/>
        </authorList>
    </citation>
    <scope>NUCLEOTIDE SEQUENCE [LARGE SCALE GENOMIC DNA]</scope>
    <source>
        <strain evidence="9 10">NBRC 106136</strain>
    </source>
</reference>
<protein>
    <submittedName>
        <fullName evidence="9">Ribonucleotide-diphosphate reductase subunit alpha</fullName>
    </submittedName>
</protein>
<organism evidence="9 10">
    <name type="scientific">Microvirga aerophila</name>
    <dbReference type="NCBI Taxonomy" id="670291"/>
    <lineage>
        <taxon>Bacteria</taxon>
        <taxon>Pseudomonadati</taxon>
        <taxon>Pseudomonadota</taxon>
        <taxon>Alphaproteobacteria</taxon>
        <taxon>Hyphomicrobiales</taxon>
        <taxon>Methylobacteriaceae</taxon>
        <taxon>Microvirga</taxon>
    </lineage>
</organism>
<evidence type="ECO:0000313" key="10">
    <source>
        <dbReference type="Proteomes" id="UP000321085"/>
    </source>
</evidence>
<accession>A0A512BX21</accession>
<comment type="subcellular location">
    <subcellularLocation>
        <location evidence="1">Cell membrane</location>
        <topology evidence="1">Multi-pass membrane protein</topology>
    </subcellularLocation>
</comment>
<dbReference type="EMBL" id="BJYU01000066">
    <property type="protein sequence ID" value="GEO16495.1"/>
    <property type="molecule type" value="Genomic_DNA"/>
</dbReference>
<dbReference type="Proteomes" id="UP000321085">
    <property type="component" value="Unassembled WGS sequence"/>
</dbReference>
<dbReference type="InterPro" id="IPR001851">
    <property type="entry name" value="ABC_transp_permease"/>
</dbReference>
<evidence type="ECO:0000256" key="4">
    <source>
        <dbReference type="ARBA" id="ARBA00022519"/>
    </source>
</evidence>
<evidence type="ECO:0000256" key="2">
    <source>
        <dbReference type="ARBA" id="ARBA00022448"/>
    </source>
</evidence>
<keyword evidence="2" id="KW-0813">Transport</keyword>
<comment type="caution">
    <text evidence="9">The sequence shown here is derived from an EMBL/GenBank/DDBJ whole genome shotgun (WGS) entry which is preliminary data.</text>
</comment>
<dbReference type="AlphaFoldDB" id="A0A512BX21"/>
<dbReference type="GO" id="GO:0022857">
    <property type="term" value="F:transmembrane transporter activity"/>
    <property type="evidence" value="ECO:0007669"/>
    <property type="project" value="InterPro"/>
</dbReference>
<evidence type="ECO:0000256" key="7">
    <source>
        <dbReference type="ARBA" id="ARBA00023136"/>
    </source>
</evidence>
<feature type="transmembrane region" description="Helical" evidence="8">
    <location>
        <begin position="95"/>
        <end position="118"/>
    </location>
</feature>
<keyword evidence="4" id="KW-0997">Cell inner membrane</keyword>
<keyword evidence="3" id="KW-1003">Cell membrane</keyword>
<dbReference type="GO" id="GO:0005886">
    <property type="term" value="C:plasma membrane"/>
    <property type="evidence" value="ECO:0007669"/>
    <property type="project" value="UniProtKB-SubCell"/>
</dbReference>
<evidence type="ECO:0000256" key="5">
    <source>
        <dbReference type="ARBA" id="ARBA00022692"/>
    </source>
</evidence>
<evidence type="ECO:0000256" key="6">
    <source>
        <dbReference type="ARBA" id="ARBA00022989"/>
    </source>
</evidence>
<feature type="transmembrane region" description="Helical" evidence="8">
    <location>
        <begin position="20"/>
        <end position="40"/>
    </location>
</feature>
<keyword evidence="5 8" id="KW-0812">Transmembrane</keyword>
<dbReference type="Pfam" id="PF02653">
    <property type="entry name" value="BPD_transp_2"/>
    <property type="match status" value="1"/>
</dbReference>
<feature type="transmembrane region" description="Helical" evidence="8">
    <location>
        <begin position="52"/>
        <end position="75"/>
    </location>
</feature>
<feature type="transmembrane region" description="Helical" evidence="8">
    <location>
        <begin position="125"/>
        <end position="146"/>
    </location>
</feature>
<keyword evidence="10" id="KW-1185">Reference proteome</keyword>
<evidence type="ECO:0000256" key="3">
    <source>
        <dbReference type="ARBA" id="ARBA00022475"/>
    </source>
</evidence>
<gene>
    <name evidence="9" type="ORF">MAE02_41910</name>
</gene>
<keyword evidence="6 8" id="KW-1133">Transmembrane helix</keyword>
<dbReference type="CDD" id="cd06579">
    <property type="entry name" value="TM_PBP1_transp_AraH_like"/>
    <property type="match status" value="1"/>
</dbReference>
<feature type="transmembrane region" description="Helical" evidence="8">
    <location>
        <begin position="166"/>
        <end position="185"/>
    </location>
</feature>
<dbReference type="PANTHER" id="PTHR32196:SF21">
    <property type="entry name" value="ABC TRANSPORTER PERMEASE PROTEIN YPHD-RELATED"/>
    <property type="match status" value="1"/>
</dbReference>
<dbReference type="PANTHER" id="PTHR32196">
    <property type="entry name" value="ABC TRANSPORTER PERMEASE PROTEIN YPHD-RELATED-RELATED"/>
    <property type="match status" value="1"/>
</dbReference>
<sequence length="332" mass="34085">MTALTVPMKQSIKNRFIPPASAWLTLTVFVLFALAVPRFATFGNIENVLRIASILCIVACGQAIVLILGGIEFSFGSSVALASIMTVLTLPDLGIAGGFAAGAAVVLLVGALNGALIARFDLPPFLVTLGMLMAVAGLAATLAGGLPIDAPLTDAFTWPARGRIGGVPVPIIAAVLSLIALYGLLTHTHIGRLWYLVGANSEAARLSGIRVRLTIFAGYIVASGFCAVASVILTSRVGSGQPGLAPNLPFETIAACAIGGIPLSGGQGRASQVVCGVLIIAMMNNAVVLLNLPVAYQQLMMAAVILGTVVLQRASGPIQMAWHLLARRGGTQ</sequence>
<evidence type="ECO:0000256" key="1">
    <source>
        <dbReference type="ARBA" id="ARBA00004651"/>
    </source>
</evidence>
<feature type="transmembrane region" description="Helical" evidence="8">
    <location>
        <begin position="213"/>
        <end position="232"/>
    </location>
</feature>